<dbReference type="AlphaFoldDB" id="A0A8S4RQ28"/>
<evidence type="ECO:0000313" key="7">
    <source>
        <dbReference type="Proteomes" id="UP000838756"/>
    </source>
</evidence>
<dbReference type="PANTHER" id="PTHR47992">
    <property type="entry name" value="PROTEIN PHOSPHATASE"/>
    <property type="match status" value="1"/>
</dbReference>
<dbReference type="CDD" id="cd00143">
    <property type="entry name" value="PP2Cc"/>
    <property type="match status" value="1"/>
</dbReference>
<dbReference type="InterPro" id="IPR001932">
    <property type="entry name" value="PPM-type_phosphatase-like_dom"/>
</dbReference>
<organism evidence="6 7">
    <name type="scientific">Pararge aegeria aegeria</name>
    <dbReference type="NCBI Taxonomy" id="348720"/>
    <lineage>
        <taxon>Eukaryota</taxon>
        <taxon>Metazoa</taxon>
        <taxon>Ecdysozoa</taxon>
        <taxon>Arthropoda</taxon>
        <taxon>Hexapoda</taxon>
        <taxon>Insecta</taxon>
        <taxon>Pterygota</taxon>
        <taxon>Neoptera</taxon>
        <taxon>Endopterygota</taxon>
        <taxon>Lepidoptera</taxon>
        <taxon>Glossata</taxon>
        <taxon>Ditrysia</taxon>
        <taxon>Papilionoidea</taxon>
        <taxon>Nymphalidae</taxon>
        <taxon>Satyrinae</taxon>
        <taxon>Satyrini</taxon>
        <taxon>Parargina</taxon>
        <taxon>Pararge</taxon>
    </lineage>
</organism>
<name>A0A8S4RQ28_9NEOP</name>
<evidence type="ECO:0000256" key="3">
    <source>
        <dbReference type="ARBA" id="ARBA00022912"/>
    </source>
</evidence>
<dbReference type="PROSITE" id="PS01032">
    <property type="entry name" value="PPM_1"/>
    <property type="match status" value="1"/>
</dbReference>
<dbReference type="PROSITE" id="PS51746">
    <property type="entry name" value="PPM_2"/>
    <property type="match status" value="1"/>
</dbReference>
<dbReference type="InterPro" id="IPR015655">
    <property type="entry name" value="PP2C"/>
</dbReference>
<reference evidence="6" key="1">
    <citation type="submission" date="2022-03" db="EMBL/GenBank/DDBJ databases">
        <authorList>
            <person name="Lindestad O."/>
        </authorList>
    </citation>
    <scope>NUCLEOTIDE SEQUENCE</scope>
</reference>
<sequence>ARIIPVPVRGRRLLWDQFHSLRYPGGYFPRDDLRAKHDPLDWHADHVHTNFRDMYRRLREHGFYLEVMGSPLTCIDTSLYGALLLVDPEDEYFPEEMAAFKKAIDSGLSLIVFADWYNASLLRHVKFYDENTRQCIILDIRINFFLSESCRSSPYEEFIALRLMQAVTARVNDVCLRYLDNARLDTLPPPPPQSFKEYKTVSSATKNSRRVMEDRHVEIGNLEALFGIETTEPTSFYAVYDGHAGSAAATYCAAHLHQYLVESPHFTRDLRQATHDAYLRTDAEFIRKSNQKRASGGSTAVSVAVRGRRLVAAWAGDSQALLAKRMRLMQLVNPHKPDRLDEKERIESSGGTVMYWGTWRVNGQLAVSRAIDLMNVIGDRGYNSSADGSKPVI</sequence>
<dbReference type="Gene3D" id="3.60.40.10">
    <property type="entry name" value="PPM-type phosphatase domain"/>
    <property type="match status" value="1"/>
</dbReference>
<feature type="domain" description="PPM-type phosphatase" evidence="5">
    <location>
        <begin position="198"/>
        <end position="393"/>
    </location>
</feature>
<keyword evidence="1" id="KW-0479">Metal-binding</keyword>
<dbReference type="EMBL" id="CAKXAJ010025483">
    <property type="protein sequence ID" value="CAH2240190.1"/>
    <property type="molecule type" value="Genomic_DNA"/>
</dbReference>
<gene>
    <name evidence="6" type="primary">jg1755</name>
    <name evidence="6" type="ORF">PAEG_LOCUS16798</name>
</gene>
<comment type="caution">
    <text evidence="6">The sequence shown here is derived from an EMBL/GenBank/DDBJ whole genome shotgun (WGS) entry which is preliminary data.</text>
</comment>
<dbReference type="InterPro" id="IPR000222">
    <property type="entry name" value="PP2C_BS"/>
</dbReference>
<evidence type="ECO:0000313" key="6">
    <source>
        <dbReference type="EMBL" id="CAH2240190.1"/>
    </source>
</evidence>
<dbReference type="InterPro" id="IPR057032">
    <property type="entry name" value="MBTPS1_4th"/>
</dbReference>
<evidence type="ECO:0000259" key="5">
    <source>
        <dbReference type="PROSITE" id="PS51746"/>
    </source>
</evidence>
<evidence type="ECO:0000256" key="4">
    <source>
        <dbReference type="RuleBase" id="RU003465"/>
    </source>
</evidence>
<keyword evidence="7" id="KW-1185">Reference proteome</keyword>
<dbReference type="Pfam" id="PF00481">
    <property type="entry name" value="PP2C"/>
    <property type="match status" value="1"/>
</dbReference>
<dbReference type="GO" id="GO:0046872">
    <property type="term" value="F:metal ion binding"/>
    <property type="evidence" value="ECO:0007669"/>
    <property type="project" value="UniProtKB-KW"/>
</dbReference>
<keyword evidence="3 4" id="KW-0904">Protein phosphatase</keyword>
<dbReference type="Pfam" id="PF23090">
    <property type="entry name" value="MBTPS1_4th"/>
    <property type="match status" value="1"/>
</dbReference>
<dbReference type="OrthoDB" id="416093at2759"/>
<dbReference type="SMART" id="SM00332">
    <property type="entry name" value="PP2Cc"/>
    <property type="match status" value="1"/>
</dbReference>
<dbReference type="GO" id="GO:0004722">
    <property type="term" value="F:protein serine/threonine phosphatase activity"/>
    <property type="evidence" value="ECO:0007669"/>
    <property type="project" value="InterPro"/>
</dbReference>
<evidence type="ECO:0000256" key="2">
    <source>
        <dbReference type="ARBA" id="ARBA00022801"/>
    </source>
</evidence>
<dbReference type="SUPFAM" id="SSF81606">
    <property type="entry name" value="PP2C-like"/>
    <property type="match status" value="1"/>
</dbReference>
<dbReference type="InterPro" id="IPR036457">
    <property type="entry name" value="PPM-type-like_dom_sf"/>
</dbReference>
<dbReference type="Proteomes" id="UP000838756">
    <property type="component" value="Unassembled WGS sequence"/>
</dbReference>
<accession>A0A8S4RQ28</accession>
<keyword evidence="2 4" id="KW-0378">Hydrolase</keyword>
<feature type="non-terminal residue" evidence="6">
    <location>
        <position position="1"/>
    </location>
</feature>
<protein>
    <submittedName>
        <fullName evidence="6">Jg1755 protein</fullName>
    </submittedName>
</protein>
<proteinExistence type="inferred from homology"/>
<comment type="similarity">
    <text evidence="4">Belongs to the PP2C family.</text>
</comment>
<evidence type="ECO:0000256" key="1">
    <source>
        <dbReference type="ARBA" id="ARBA00022723"/>
    </source>
</evidence>